<dbReference type="OrthoDB" id="9793345at2"/>
<dbReference type="Proteomes" id="UP000530514">
    <property type="component" value="Unassembled WGS sequence"/>
</dbReference>
<sequence>MNKRFVLVTGASSGIGEAIAKQLVKQGDYPILVARNMEKLQALKRKLKDCFIYACDVTRENDVKQMVDAVIRRFGKIDVLINNAGVGEFGGTLDIPLSDYEKMIDTNYLGAVRLTAHLLPQMLLAGGGRIINIASMAGLTGIPNLAGYCASKFALLGFSESLRMEYSPVIRVGVLCPGPVLTPFFGEKDPAACFPPFIAKKMLDADTVARYAVRLIERPRVLVIPRSLRWALRLRQLCPELYLFVTRRLYGSWMGKGRDKATATING</sequence>
<dbReference type="Pfam" id="PF00106">
    <property type="entry name" value="adh_short"/>
    <property type="match status" value="1"/>
</dbReference>
<keyword evidence="5" id="KW-1185">Reference proteome</keyword>
<comment type="caution">
    <text evidence="4">The sequence shown here is derived from an EMBL/GenBank/DDBJ whole genome shotgun (WGS) entry which is preliminary data.</text>
</comment>
<dbReference type="GO" id="GO:0016020">
    <property type="term" value="C:membrane"/>
    <property type="evidence" value="ECO:0007669"/>
    <property type="project" value="TreeGrafter"/>
</dbReference>
<dbReference type="AlphaFoldDB" id="A0A7W2AHU3"/>
<gene>
    <name evidence="4" type="ORF">H1164_04030</name>
</gene>
<keyword evidence="2" id="KW-0560">Oxidoreductase</keyword>
<evidence type="ECO:0000256" key="2">
    <source>
        <dbReference type="ARBA" id="ARBA00023002"/>
    </source>
</evidence>
<evidence type="ECO:0000313" key="4">
    <source>
        <dbReference type="EMBL" id="MBA4542069.1"/>
    </source>
</evidence>
<evidence type="ECO:0000256" key="3">
    <source>
        <dbReference type="RuleBase" id="RU000363"/>
    </source>
</evidence>
<dbReference type="SUPFAM" id="SSF51735">
    <property type="entry name" value="NAD(P)-binding Rossmann-fold domains"/>
    <property type="match status" value="1"/>
</dbReference>
<dbReference type="PROSITE" id="PS00061">
    <property type="entry name" value="ADH_SHORT"/>
    <property type="match status" value="1"/>
</dbReference>
<dbReference type="PRINTS" id="PR00081">
    <property type="entry name" value="GDHRDH"/>
</dbReference>
<dbReference type="PANTHER" id="PTHR44196">
    <property type="entry name" value="DEHYDROGENASE/REDUCTASE SDR FAMILY MEMBER 7B"/>
    <property type="match status" value="1"/>
</dbReference>
<dbReference type="InterPro" id="IPR002347">
    <property type="entry name" value="SDR_fam"/>
</dbReference>
<evidence type="ECO:0000256" key="1">
    <source>
        <dbReference type="ARBA" id="ARBA00006484"/>
    </source>
</evidence>
<dbReference type="PANTHER" id="PTHR44196:SF1">
    <property type="entry name" value="DEHYDROGENASE_REDUCTASE SDR FAMILY MEMBER 7B"/>
    <property type="match status" value="1"/>
</dbReference>
<dbReference type="Gene3D" id="3.40.50.720">
    <property type="entry name" value="NAD(P)-binding Rossmann-like Domain"/>
    <property type="match status" value="1"/>
</dbReference>
<dbReference type="RefSeq" id="WP_052153922.1">
    <property type="nucleotide sequence ID" value="NZ_JACEIP010000004.1"/>
</dbReference>
<dbReference type="InterPro" id="IPR020904">
    <property type="entry name" value="Sc_DH/Rdtase_CS"/>
</dbReference>
<organism evidence="4 5">
    <name type="scientific">Thermoactinomyces daqus</name>
    <dbReference type="NCBI Taxonomy" id="1329516"/>
    <lineage>
        <taxon>Bacteria</taxon>
        <taxon>Bacillati</taxon>
        <taxon>Bacillota</taxon>
        <taxon>Bacilli</taxon>
        <taxon>Bacillales</taxon>
        <taxon>Thermoactinomycetaceae</taxon>
        <taxon>Thermoactinomyces</taxon>
    </lineage>
</organism>
<evidence type="ECO:0000313" key="5">
    <source>
        <dbReference type="Proteomes" id="UP000530514"/>
    </source>
</evidence>
<accession>A0A7W2AHU3</accession>
<proteinExistence type="inferred from homology"/>
<comment type="similarity">
    <text evidence="1 3">Belongs to the short-chain dehydrogenases/reductases (SDR) family.</text>
</comment>
<protein>
    <submittedName>
        <fullName evidence="4">SDR family oxidoreductase</fullName>
    </submittedName>
</protein>
<dbReference type="PRINTS" id="PR00080">
    <property type="entry name" value="SDRFAMILY"/>
</dbReference>
<dbReference type="GO" id="GO:0016491">
    <property type="term" value="F:oxidoreductase activity"/>
    <property type="evidence" value="ECO:0007669"/>
    <property type="project" value="UniProtKB-KW"/>
</dbReference>
<dbReference type="InterPro" id="IPR036291">
    <property type="entry name" value="NAD(P)-bd_dom_sf"/>
</dbReference>
<reference evidence="4 5" key="1">
    <citation type="submission" date="2020-07" db="EMBL/GenBank/DDBJ databases">
        <authorList>
            <person name="Feng H."/>
        </authorList>
    </citation>
    <scope>NUCLEOTIDE SEQUENCE [LARGE SCALE GENOMIC DNA]</scope>
    <source>
        <strain evidence="5">s-11</strain>
    </source>
</reference>
<dbReference type="EMBL" id="JACEIP010000004">
    <property type="protein sequence ID" value="MBA4542069.1"/>
    <property type="molecule type" value="Genomic_DNA"/>
</dbReference>
<name>A0A7W2AHU3_9BACL</name>